<evidence type="ECO:0000313" key="5">
    <source>
        <dbReference type="EMBL" id="ORJ60528.1"/>
    </source>
</evidence>
<dbReference type="GO" id="GO:0000160">
    <property type="term" value="P:phosphorelay signal transduction system"/>
    <property type="evidence" value="ECO:0007669"/>
    <property type="project" value="UniProtKB-KW"/>
</dbReference>
<dbReference type="InterPro" id="IPR050595">
    <property type="entry name" value="Bact_response_regulator"/>
</dbReference>
<evidence type="ECO:0000313" key="6">
    <source>
        <dbReference type="Proteomes" id="UP000193136"/>
    </source>
</evidence>
<accession>A0A1X0Y5X9</accession>
<dbReference type="RefSeq" id="WP_085010283.1">
    <property type="nucleotide sequence ID" value="NZ_NAAD01000008.1"/>
</dbReference>
<dbReference type="InterPro" id="IPR001789">
    <property type="entry name" value="Sig_transdc_resp-reg_receiver"/>
</dbReference>
<organism evidence="5 6">
    <name type="scientific">Geothermobacter hydrogeniphilus</name>
    <dbReference type="NCBI Taxonomy" id="1969733"/>
    <lineage>
        <taxon>Bacteria</taxon>
        <taxon>Pseudomonadati</taxon>
        <taxon>Thermodesulfobacteriota</taxon>
        <taxon>Desulfuromonadia</taxon>
        <taxon>Desulfuromonadales</taxon>
        <taxon>Geothermobacteraceae</taxon>
        <taxon>Geothermobacter</taxon>
    </lineage>
</organism>
<protein>
    <recommendedName>
        <fullName evidence="4">Response regulatory domain-containing protein</fullName>
    </recommendedName>
</protein>
<proteinExistence type="predicted"/>
<feature type="modified residue" description="4-aspartylphosphate" evidence="3">
    <location>
        <position position="53"/>
    </location>
</feature>
<evidence type="ECO:0000256" key="1">
    <source>
        <dbReference type="ARBA" id="ARBA00022553"/>
    </source>
</evidence>
<dbReference type="PROSITE" id="PS50110">
    <property type="entry name" value="RESPONSE_REGULATORY"/>
    <property type="match status" value="1"/>
</dbReference>
<dbReference type="Gene3D" id="3.40.50.2300">
    <property type="match status" value="1"/>
</dbReference>
<feature type="domain" description="Response regulatory" evidence="4">
    <location>
        <begin position="4"/>
        <end position="120"/>
    </location>
</feature>
<dbReference type="PANTHER" id="PTHR44591">
    <property type="entry name" value="STRESS RESPONSE REGULATOR PROTEIN 1"/>
    <property type="match status" value="1"/>
</dbReference>
<evidence type="ECO:0000256" key="3">
    <source>
        <dbReference type="PROSITE-ProRule" id="PRU00169"/>
    </source>
</evidence>
<dbReference type="EMBL" id="NAAD01000008">
    <property type="protein sequence ID" value="ORJ60528.1"/>
    <property type="molecule type" value="Genomic_DNA"/>
</dbReference>
<sequence>MSKRLLLADDSITIQKVIGITFANEDFQLDIVDNGDAALQKARVDRPDLILADVYMPGKNGYELCRAVKQDPGLQGVPVLLLTGTFEPFDEDKARQAGADDWISKPFESQALIDKVEELLATAAIPEAAPVAPSAAESIERPVVEPVREVFEPAEPASVDVEPIVELAEDDLWAEEDAFDLVEPDTPVADIVSATDAGSEVSSVADDDVWGAVSFDEDELLTTPVEEVTTGLGAEAPQVETTAVDATDIWQDTEEEIFDLDDVDIIDEEDLLVDEAAVTAEPVSGFDQAFGAPDVQPAAPVAEPAAPVAEPAAPVAEPAAPVVEPAAPVAEPAAPVAEPAAPVAEPVAPVAEPVAPVAEPAAASIEPTSVGDDTFQLSDDLPEQAPEVVEPVAPISADEFTAPVESSAAVVEDRVAALSDEQLEAIVEKVASAVIERLAGTILEKVAWEVVPDLAENLIKEEIGKIKAAV</sequence>
<dbReference type="SUPFAM" id="SSF52172">
    <property type="entry name" value="CheY-like"/>
    <property type="match status" value="1"/>
</dbReference>
<keyword evidence="6" id="KW-1185">Reference proteome</keyword>
<dbReference type="Pfam" id="PF00072">
    <property type="entry name" value="Response_reg"/>
    <property type="match status" value="1"/>
</dbReference>
<keyword evidence="2" id="KW-0902">Two-component regulatory system</keyword>
<comment type="caution">
    <text evidence="5">The sequence shown here is derived from an EMBL/GenBank/DDBJ whole genome shotgun (WGS) entry which is preliminary data.</text>
</comment>
<evidence type="ECO:0000259" key="4">
    <source>
        <dbReference type="PROSITE" id="PS50110"/>
    </source>
</evidence>
<reference evidence="5 6" key="1">
    <citation type="submission" date="2017-03" db="EMBL/GenBank/DDBJ databases">
        <title>Genome sequence of Geothermobacter sp. EPR-M, Deep-Sea Iron Reducer.</title>
        <authorList>
            <person name="Tully B."/>
            <person name="Savalia P."/>
            <person name="Abuyen K."/>
            <person name="Baughan C."/>
            <person name="Romero E."/>
            <person name="Ronkowski C."/>
            <person name="Torres B."/>
            <person name="Tremblay J."/>
            <person name="Trujillo A."/>
            <person name="Tyler M."/>
            <person name="Perez-Rodriguez I."/>
            <person name="Amend J."/>
        </authorList>
    </citation>
    <scope>NUCLEOTIDE SEQUENCE [LARGE SCALE GENOMIC DNA]</scope>
    <source>
        <strain evidence="5 6">EPR-M</strain>
    </source>
</reference>
<dbReference type="AlphaFoldDB" id="A0A1X0Y5X9"/>
<keyword evidence="1 3" id="KW-0597">Phosphoprotein</keyword>
<gene>
    <name evidence="5" type="ORF">B5V00_08170</name>
</gene>
<name>A0A1X0Y5X9_9BACT</name>
<dbReference type="PANTHER" id="PTHR44591:SF14">
    <property type="entry name" value="PROTEIN PILG"/>
    <property type="match status" value="1"/>
</dbReference>
<dbReference type="InterPro" id="IPR011006">
    <property type="entry name" value="CheY-like_superfamily"/>
</dbReference>
<evidence type="ECO:0000256" key="2">
    <source>
        <dbReference type="ARBA" id="ARBA00023012"/>
    </source>
</evidence>
<dbReference type="SMART" id="SM00448">
    <property type="entry name" value="REC"/>
    <property type="match status" value="1"/>
</dbReference>
<dbReference type="STRING" id="1969733.B5V00_08170"/>
<dbReference type="Proteomes" id="UP000193136">
    <property type="component" value="Unassembled WGS sequence"/>
</dbReference>